<dbReference type="Proteomes" id="UP000316252">
    <property type="component" value="Unassembled WGS sequence"/>
</dbReference>
<dbReference type="OrthoDB" id="3369756at2"/>
<dbReference type="SUPFAM" id="SSF100950">
    <property type="entry name" value="NagB/RpiA/CoA transferase-like"/>
    <property type="match status" value="1"/>
</dbReference>
<dbReference type="NCBIfam" id="TIGR02429">
    <property type="entry name" value="pcaI_scoA_fam"/>
    <property type="match status" value="1"/>
</dbReference>
<dbReference type="InterPro" id="IPR012792">
    <property type="entry name" value="3-oxoacid_CoA-transf_A"/>
</dbReference>
<dbReference type="PANTHER" id="PTHR13707:SF60">
    <property type="entry name" value="ACETATE COA-TRANSFERASE SUBUNIT ALPHA"/>
    <property type="match status" value="1"/>
</dbReference>
<feature type="compositionally biased region" description="Basic and acidic residues" evidence="3">
    <location>
        <begin position="220"/>
        <end position="234"/>
    </location>
</feature>
<dbReference type="InterPro" id="IPR004165">
    <property type="entry name" value="CoA_trans_fam_I"/>
</dbReference>
<evidence type="ECO:0000256" key="3">
    <source>
        <dbReference type="SAM" id="MobiDB-lite"/>
    </source>
</evidence>
<feature type="region of interest" description="Disordered" evidence="3">
    <location>
        <begin position="220"/>
        <end position="250"/>
    </location>
</feature>
<proteinExistence type="inferred from homology"/>
<dbReference type="GO" id="GO:0008410">
    <property type="term" value="F:CoA-transferase activity"/>
    <property type="evidence" value="ECO:0007669"/>
    <property type="project" value="InterPro"/>
</dbReference>
<evidence type="ECO:0000256" key="2">
    <source>
        <dbReference type="ARBA" id="ARBA00022679"/>
    </source>
</evidence>
<evidence type="ECO:0000256" key="1">
    <source>
        <dbReference type="ARBA" id="ARBA00005612"/>
    </source>
</evidence>
<dbReference type="PROSITE" id="PS01273">
    <property type="entry name" value="COA_TRANSF_1"/>
    <property type="match status" value="1"/>
</dbReference>
<comment type="similarity">
    <text evidence="1">Belongs to the 3-oxoacid CoA-transferase subunit A family.</text>
</comment>
<reference evidence="4 5" key="1">
    <citation type="submission" date="2019-06" db="EMBL/GenBank/DDBJ databases">
        <authorList>
            <person name="Li F."/>
        </authorList>
    </citation>
    <scope>NUCLEOTIDE SEQUENCE [LARGE SCALE GENOMIC DNA]</scope>
    <source>
        <strain evidence="4 5">10F1D-1</strain>
    </source>
</reference>
<dbReference type="Pfam" id="PF01144">
    <property type="entry name" value="CoA_trans"/>
    <property type="match status" value="1"/>
</dbReference>
<name>A0A506Y4P0_9MICO</name>
<keyword evidence="5" id="KW-1185">Reference proteome</keyword>
<evidence type="ECO:0000313" key="4">
    <source>
        <dbReference type="EMBL" id="TPW77556.1"/>
    </source>
</evidence>
<dbReference type="AlphaFoldDB" id="A0A506Y4P0"/>
<dbReference type="PANTHER" id="PTHR13707">
    <property type="entry name" value="KETOACID-COENZYME A TRANSFERASE"/>
    <property type="match status" value="1"/>
</dbReference>
<organism evidence="4 5">
    <name type="scientific">Schumannella soli</name>
    <dbReference type="NCBI Taxonomy" id="2590779"/>
    <lineage>
        <taxon>Bacteria</taxon>
        <taxon>Bacillati</taxon>
        <taxon>Actinomycetota</taxon>
        <taxon>Actinomycetes</taxon>
        <taxon>Micrococcales</taxon>
        <taxon>Microbacteriaceae</taxon>
        <taxon>Schumannella</taxon>
    </lineage>
</organism>
<gene>
    <name evidence="4" type="ORF">FJ657_02435</name>
</gene>
<dbReference type="RefSeq" id="WP_141162084.1">
    <property type="nucleotide sequence ID" value="NZ_VHQG01000001.1"/>
</dbReference>
<keyword evidence="2 4" id="KW-0808">Transferase</keyword>
<dbReference type="EMBL" id="VHQG01000001">
    <property type="protein sequence ID" value="TPW77556.1"/>
    <property type="molecule type" value="Genomic_DNA"/>
</dbReference>
<dbReference type="Gene3D" id="3.40.1080.10">
    <property type="entry name" value="Glutaconate Coenzyme A-transferase"/>
    <property type="match status" value="1"/>
</dbReference>
<comment type="caution">
    <text evidence="4">The sequence shown here is derived from an EMBL/GenBank/DDBJ whole genome shotgun (WGS) entry which is preliminary data.</text>
</comment>
<dbReference type="SMART" id="SM00882">
    <property type="entry name" value="CoA_trans"/>
    <property type="match status" value="1"/>
</dbReference>
<dbReference type="InterPro" id="IPR004163">
    <property type="entry name" value="CoA_transf_BS"/>
</dbReference>
<evidence type="ECO:0000313" key="5">
    <source>
        <dbReference type="Proteomes" id="UP000316252"/>
    </source>
</evidence>
<sequence>MVKRMPDAATAVADVIRDGMTIAVGGFGLSGNPSDLIEAVRDSGAKDLVIVSNNMGVDGKGLGLLLENQQVRKVVASYVGENKLFAQQFLDGVLEVEFVPQGTLAERLRAGGAGIPAFYTPTGVGTQVAEGKPHAEFDGRTYVQERGIVADLALVKAHRADPAGNLVYRFTARNFNPLVATAGRVSLIEAEVLQGAHLDPDQIHTPGIFVDRVVLATPREKDIEQRTVRPRPESPDAPAAAAAAEEEPAA</sequence>
<protein>
    <submittedName>
        <fullName evidence="4">CoA transferase subunit A</fullName>
    </submittedName>
</protein>
<dbReference type="InterPro" id="IPR037171">
    <property type="entry name" value="NagB/RpiA_transferase-like"/>
</dbReference>
<accession>A0A506Y4P0</accession>